<dbReference type="Pfam" id="PF02518">
    <property type="entry name" value="HATPase_c"/>
    <property type="match status" value="1"/>
</dbReference>
<keyword evidence="3 5" id="KW-0597">Phosphoprotein</keyword>
<evidence type="ECO:0000256" key="4">
    <source>
        <dbReference type="ARBA" id="ARBA00023012"/>
    </source>
</evidence>
<dbReference type="NCBIfam" id="TIGR00229">
    <property type="entry name" value="sensory_box"/>
    <property type="match status" value="1"/>
</dbReference>
<dbReference type="PANTHER" id="PTHR45339">
    <property type="entry name" value="HYBRID SIGNAL TRANSDUCTION HISTIDINE KINASE J"/>
    <property type="match status" value="1"/>
</dbReference>
<evidence type="ECO:0000259" key="8">
    <source>
        <dbReference type="PROSITE" id="PS50112"/>
    </source>
</evidence>
<dbReference type="PROSITE" id="PS50110">
    <property type="entry name" value="RESPONSE_REGULATORY"/>
    <property type="match status" value="1"/>
</dbReference>
<dbReference type="OrthoDB" id="5342753at2"/>
<dbReference type="InterPro" id="IPR003661">
    <property type="entry name" value="HisK_dim/P_dom"/>
</dbReference>
<dbReference type="SUPFAM" id="SSF47384">
    <property type="entry name" value="Homodimeric domain of signal transducing histidine kinase"/>
    <property type="match status" value="1"/>
</dbReference>
<name>A0A5S5MDQ1_9BACT</name>
<dbReference type="SMART" id="SM00448">
    <property type="entry name" value="REC"/>
    <property type="match status" value="1"/>
</dbReference>
<dbReference type="InterPro" id="IPR036097">
    <property type="entry name" value="HisK_dim/P_sf"/>
</dbReference>
<dbReference type="Pfam" id="PF08448">
    <property type="entry name" value="PAS_4"/>
    <property type="match status" value="1"/>
</dbReference>
<dbReference type="PROSITE" id="PS50109">
    <property type="entry name" value="HIS_KIN"/>
    <property type="match status" value="1"/>
</dbReference>
<dbReference type="Gene3D" id="3.30.450.20">
    <property type="entry name" value="PAS domain"/>
    <property type="match status" value="1"/>
</dbReference>
<dbReference type="PRINTS" id="PR00344">
    <property type="entry name" value="BCTRLSENSOR"/>
</dbReference>
<feature type="modified residue" description="4-aspartylphosphate" evidence="5">
    <location>
        <position position="67"/>
    </location>
</feature>
<organism evidence="9 10">
    <name type="scientific">Desulfobotulus mexicanus</name>
    <dbReference type="NCBI Taxonomy" id="2586642"/>
    <lineage>
        <taxon>Bacteria</taxon>
        <taxon>Pseudomonadati</taxon>
        <taxon>Thermodesulfobacteriota</taxon>
        <taxon>Desulfobacteria</taxon>
        <taxon>Desulfobacterales</taxon>
        <taxon>Desulfobacteraceae</taxon>
        <taxon>Desulfobotulus</taxon>
    </lineage>
</organism>
<dbReference type="SUPFAM" id="SSF52172">
    <property type="entry name" value="CheY-like"/>
    <property type="match status" value="1"/>
</dbReference>
<dbReference type="InterPro" id="IPR036890">
    <property type="entry name" value="HATPase_C_sf"/>
</dbReference>
<dbReference type="SUPFAM" id="SSF55874">
    <property type="entry name" value="ATPase domain of HSP90 chaperone/DNA topoisomerase II/histidine kinase"/>
    <property type="match status" value="1"/>
</dbReference>
<keyword evidence="4" id="KW-0902">Two-component regulatory system</keyword>
<dbReference type="AlphaFoldDB" id="A0A5S5MDQ1"/>
<dbReference type="InterPro" id="IPR000014">
    <property type="entry name" value="PAS"/>
</dbReference>
<evidence type="ECO:0000259" key="7">
    <source>
        <dbReference type="PROSITE" id="PS50110"/>
    </source>
</evidence>
<evidence type="ECO:0000256" key="1">
    <source>
        <dbReference type="ARBA" id="ARBA00000085"/>
    </source>
</evidence>
<evidence type="ECO:0000256" key="3">
    <source>
        <dbReference type="ARBA" id="ARBA00022553"/>
    </source>
</evidence>
<dbReference type="Pfam" id="PF00072">
    <property type="entry name" value="Response_reg"/>
    <property type="match status" value="1"/>
</dbReference>
<dbReference type="CDD" id="cd00130">
    <property type="entry name" value="PAS"/>
    <property type="match status" value="1"/>
</dbReference>
<dbReference type="Proteomes" id="UP000321899">
    <property type="component" value="Unassembled WGS sequence"/>
</dbReference>
<dbReference type="Pfam" id="PF00512">
    <property type="entry name" value="HisKA"/>
    <property type="match status" value="1"/>
</dbReference>
<dbReference type="InterPro" id="IPR003594">
    <property type="entry name" value="HATPase_dom"/>
</dbReference>
<protein>
    <recommendedName>
        <fullName evidence="2">histidine kinase</fullName>
        <ecNumber evidence="2">2.7.13.3</ecNumber>
    </recommendedName>
</protein>
<dbReference type="EC" id="2.7.13.3" evidence="2"/>
<comment type="catalytic activity">
    <reaction evidence="1">
        <text>ATP + protein L-histidine = ADP + protein N-phospho-L-histidine.</text>
        <dbReference type="EC" id="2.7.13.3"/>
    </reaction>
</comment>
<evidence type="ECO:0000313" key="9">
    <source>
        <dbReference type="EMBL" id="TYT73831.1"/>
    </source>
</evidence>
<dbReference type="SMART" id="SM00387">
    <property type="entry name" value="HATPase_c"/>
    <property type="match status" value="1"/>
</dbReference>
<reference evidence="9 10" key="1">
    <citation type="submission" date="2019-06" db="EMBL/GenBank/DDBJ databases">
        <title>Desulfobotulus mexicanus sp. nov., a novel sulfate-reducing bacterium isolated from the sediment of an alkaline crater lake in Mexico.</title>
        <authorList>
            <person name="Hirschler-Rea A."/>
        </authorList>
    </citation>
    <scope>NUCLEOTIDE SEQUENCE [LARGE SCALE GENOMIC DNA]</scope>
    <source>
        <strain evidence="9 10">PAR22N</strain>
    </source>
</reference>
<feature type="domain" description="PAS" evidence="8">
    <location>
        <begin position="143"/>
        <end position="198"/>
    </location>
</feature>
<evidence type="ECO:0000256" key="2">
    <source>
        <dbReference type="ARBA" id="ARBA00012438"/>
    </source>
</evidence>
<dbReference type="EMBL" id="VDMB01000019">
    <property type="protein sequence ID" value="TYT73831.1"/>
    <property type="molecule type" value="Genomic_DNA"/>
</dbReference>
<dbReference type="GO" id="GO:0000155">
    <property type="term" value="F:phosphorelay sensor kinase activity"/>
    <property type="evidence" value="ECO:0007669"/>
    <property type="project" value="InterPro"/>
</dbReference>
<dbReference type="CDD" id="cd19920">
    <property type="entry name" value="REC_PA4781-like"/>
    <property type="match status" value="1"/>
</dbReference>
<dbReference type="CDD" id="cd16922">
    <property type="entry name" value="HATPase_EvgS-ArcB-TorS-like"/>
    <property type="match status" value="1"/>
</dbReference>
<evidence type="ECO:0000256" key="5">
    <source>
        <dbReference type="PROSITE-ProRule" id="PRU00169"/>
    </source>
</evidence>
<dbReference type="InterPro" id="IPR005467">
    <property type="entry name" value="His_kinase_dom"/>
</dbReference>
<dbReference type="SUPFAM" id="SSF55785">
    <property type="entry name" value="PYP-like sensor domain (PAS domain)"/>
    <property type="match status" value="1"/>
</dbReference>
<dbReference type="InterPro" id="IPR013656">
    <property type="entry name" value="PAS_4"/>
</dbReference>
<dbReference type="SMART" id="SM00388">
    <property type="entry name" value="HisKA"/>
    <property type="match status" value="1"/>
</dbReference>
<dbReference type="InterPro" id="IPR001789">
    <property type="entry name" value="Sig_transdc_resp-reg_receiver"/>
</dbReference>
<dbReference type="InterPro" id="IPR004358">
    <property type="entry name" value="Sig_transdc_His_kin-like_C"/>
</dbReference>
<dbReference type="Gene3D" id="3.30.565.10">
    <property type="entry name" value="Histidine kinase-like ATPase, C-terminal domain"/>
    <property type="match status" value="1"/>
</dbReference>
<feature type="domain" description="Histidine kinase" evidence="6">
    <location>
        <begin position="286"/>
        <end position="508"/>
    </location>
</feature>
<sequence length="510" mass="57774">MQIPFRRITMSIFSAHPKIMIVDDTPANLNLLQEILQEEDYHIMAFPRGSMALAAAAKNPPDMILLDIRMPEMDGFEVCRRLKEIPSLKDVPVIFISALSDTQDKLKAFSTGGVDYVTKPFQPEEIHARIKTHLHLQKLLRESEKRQEVLIGELPDIVIRFDENARHLFTSKNIHELYGRSAKEYRGKSHRELLFPEDICDFWEDAVKTVFNTTKTLEMEKTFTGKGKPAIHNLRLIPEYNIYGKTQSVLAISRDITLWKIAEKTLLQAKEAAEAANLVKSEFLANMSHELRTPLNGILGVMNLLQGTNLEQDDAEILKLGINSAQRLTNLLTDIMDFSTLDAKRVRPSKESFDPLQVFKTLEGLFSLTAMEKKIQLEIQTDPATPSFLVGDGPRLRQILFHLMGNAFKFTKSGTIRLEVLHLSPLKNEKIHLLFILSDTGIGINQDLLEQIWEPFRQADGSSTRSYEGAGLGLALIRRLVLMLNGTLCMDSIPGKGTEIFMLLPFDRSH</sequence>
<proteinExistence type="predicted"/>
<gene>
    <name evidence="9" type="ORF">FIM25_12905</name>
</gene>
<dbReference type="PANTHER" id="PTHR45339:SF1">
    <property type="entry name" value="HYBRID SIGNAL TRANSDUCTION HISTIDINE KINASE J"/>
    <property type="match status" value="1"/>
</dbReference>
<evidence type="ECO:0000259" key="6">
    <source>
        <dbReference type="PROSITE" id="PS50109"/>
    </source>
</evidence>
<feature type="domain" description="Response regulatory" evidence="7">
    <location>
        <begin position="18"/>
        <end position="134"/>
    </location>
</feature>
<evidence type="ECO:0000313" key="10">
    <source>
        <dbReference type="Proteomes" id="UP000321899"/>
    </source>
</evidence>
<dbReference type="InterPro" id="IPR011006">
    <property type="entry name" value="CheY-like_superfamily"/>
</dbReference>
<dbReference type="PROSITE" id="PS50112">
    <property type="entry name" value="PAS"/>
    <property type="match status" value="1"/>
</dbReference>
<accession>A0A5S5MDQ1</accession>
<dbReference type="Gene3D" id="1.10.287.130">
    <property type="match status" value="1"/>
</dbReference>
<dbReference type="CDD" id="cd00082">
    <property type="entry name" value="HisKA"/>
    <property type="match status" value="1"/>
</dbReference>
<keyword evidence="10" id="KW-1185">Reference proteome</keyword>
<dbReference type="Gene3D" id="3.40.50.2300">
    <property type="match status" value="1"/>
</dbReference>
<comment type="caution">
    <text evidence="9">The sequence shown here is derived from an EMBL/GenBank/DDBJ whole genome shotgun (WGS) entry which is preliminary data.</text>
</comment>
<dbReference type="InterPro" id="IPR035965">
    <property type="entry name" value="PAS-like_dom_sf"/>
</dbReference>